<dbReference type="EMBL" id="CP001601">
    <property type="protein sequence ID" value="ACP33603.1"/>
    <property type="molecule type" value="Genomic_DNA"/>
</dbReference>
<keyword evidence="2" id="KW-1185">Reference proteome</keyword>
<organism evidence="1 2">
    <name type="scientific">Corynebacterium aurimucosum (strain ATCC 700975 / DSM 44827 / CIP 107346 / CN-1)</name>
    <name type="common">Corynebacterium nigricans</name>
    <dbReference type="NCBI Taxonomy" id="548476"/>
    <lineage>
        <taxon>Bacteria</taxon>
        <taxon>Bacillati</taxon>
        <taxon>Actinomycetota</taxon>
        <taxon>Actinomycetes</taxon>
        <taxon>Mycobacteriales</taxon>
        <taxon>Corynebacteriaceae</taxon>
        <taxon>Corynebacterium</taxon>
    </lineage>
</organism>
<accession>C3PIE9</accession>
<dbReference type="RefSeq" id="WP_012715246.1">
    <property type="nucleotide sequence ID" value="NC_012590.1"/>
</dbReference>
<dbReference type="OrthoDB" id="9972351at2"/>
<dbReference type="GeneID" id="31924654"/>
<dbReference type="AlphaFoldDB" id="C3PIE9"/>
<dbReference type="HOGENOM" id="CLU_2301028_0_0_11"/>
<gene>
    <name evidence="1" type="ordered locus">cauri_2010</name>
</gene>
<dbReference type="Proteomes" id="UP000002077">
    <property type="component" value="Chromosome"/>
</dbReference>
<name>C3PIE9_CORA7</name>
<evidence type="ECO:0000313" key="1">
    <source>
        <dbReference type="EMBL" id="ACP33603.1"/>
    </source>
</evidence>
<reference evidence="1 2" key="1">
    <citation type="journal article" date="2010" name="BMC Genomics">
        <title>Complete genome sequence and lifestyle of black-pigmented Corynebacterium aurimucosum ATCC 700975 (formerly C. nigricans CN-1) isolated from a vaginal swab of a woman with spontaneous abortion.</title>
        <authorList>
            <person name="Trost E."/>
            <person name="Gotker S."/>
            <person name="Schneider J."/>
            <person name="Schneiker-Bekel S."/>
            <person name="Szczepanowski R."/>
            <person name="Tilker A."/>
            <person name="Viehoever P."/>
            <person name="Arnold W."/>
            <person name="Bekel T."/>
            <person name="Blom J."/>
            <person name="Gartemann K.H."/>
            <person name="Linke B."/>
            <person name="Goesmann A."/>
            <person name="Puhler A."/>
            <person name="Shukla S.K."/>
            <person name="Tauch A."/>
        </authorList>
    </citation>
    <scope>NUCLEOTIDE SEQUENCE [LARGE SCALE GENOMIC DNA]</scope>
    <source>
        <strain evidence="2">ATCC 700975 / DSM 44827 / CIP 107346 / CN-1</strain>
    </source>
</reference>
<proteinExistence type="predicted"/>
<dbReference type="STRING" id="548476.cauri_2010"/>
<evidence type="ECO:0000313" key="2">
    <source>
        <dbReference type="Proteomes" id="UP000002077"/>
    </source>
</evidence>
<sequence>MSRWRIFKAYYEWHVYEYGRERYESFPTWREAMDYADRYSRLAPDITIEDPSGAFCDLTATNKREYIHLKSGGDTFNLAPHEWKPLAGFLLDVANLVEEA</sequence>
<dbReference type="KEGG" id="car:cauri_2010"/>
<protein>
    <submittedName>
        <fullName evidence="1">Uncharacterized protein</fullName>
    </submittedName>
</protein>